<keyword evidence="3" id="KW-1185">Reference proteome</keyword>
<evidence type="ECO:0000313" key="3">
    <source>
        <dbReference type="Proteomes" id="UP001501710"/>
    </source>
</evidence>
<dbReference type="EMBL" id="BAABAS010000021">
    <property type="protein sequence ID" value="GAA4239613.1"/>
    <property type="molecule type" value="Genomic_DNA"/>
</dbReference>
<organism evidence="2 3">
    <name type="scientific">Actinomadura meridiana</name>
    <dbReference type="NCBI Taxonomy" id="559626"/>
    <lineage>
        <taxon>Bacteria</taxon>
        <taxon>Bacillati</taxon>
        <taxon>Actinomycetota</taxon>
        <taxon>Actinomycetes</taxon>
        <taxon>Streptosporangiales</taxon>
        <taxon>Thermomonosporaceae</taxon>
        <taxon>Actinomadura</taxon>
    </lineage>
</organism>
<proteinExistence type="predicted"/>
<gene>
    <name evidence="2" type="ORF">GCM10022254_60350</name>
</gene>
<dbReference type="Proteomes" id="UP001501710">
    <property type="component" value="Unassembled WGS sequence"/>
</dbReference>
<evidence type="ECO:0000313" key="2">
    <source>
        <dbReference type="EMBL" id="GAA4239613.1"/>
    </source>
</evidence>
<keyword evidence="1" id="KW-0732">Signal</keyword>
<comment type="caution">
    <text evidence="2">The sequence shown here is derived from an EMBL/GenBank/DDBJ whole genome shotgun (WGS) entry which is preliminary data.</text>
</comment>
<evidence type="ECO:0000256" key="1">
    <source>
        <dbReference type="SAM" id="SignalP"/>
    </source>
</evidence>
<accession>A0ABP8CI30</accession>
<evidence type="ECO:0008006" key="4">
    <source>
        <dbReference type="Google" id="ProtNLM"/>
    </source>
</evidence>
<name>A0ABP8CI30_9ACTN</name>
<feature type="chain" id="PRO_5045592075" description="Secreted protein" evidence="1">
    <location>
        <begin position="31"/>
        <end position="127"/>
    </location>
</feature>
<reference evidence="3" key="1">
    <citation type="journal article" date="2019" name="Int. J. Syst. Evol. Microbiol.">
        <title>The Global Catalogue of Microorganisms (GCM) 10K type strain sequencing project: providing services to taxonomists for standard genome sequencing and annotation.</title>
        <authorList>
            <consortium name="The Broad Institute Genomics Platform"/>
            <consortium name="The Broad Institute Genome Sequencing Center for Infectious Disease"/>
            <person name="Wu L."/>
            <person name="Ma J."/>
        </authorList>
    </citation>
    <scope>NUCLEOTIDE SEQUENCE [LARGE SCALE GENOMIC DNA]</scope>
    <source>
        <strain evidence="3">JCM 17440</strain>
    </source>
</reference>
<feature type="signal peptide" evidence="1">
    <location>
        <begin position="1"/>
        <end position="30"/>
    </location>
</feature>
<sequence>MNIRKYTLSTVALGAAALGLYGLGAGPAMAAGNDDAPKPPPGPPVVCSLDASAGPFVAVNCMGGGAIQLNVVCPAQKSIDGTINAFRGRTTLLDNRCHKGPTFASLTMFDMSTHKPGETVLPYQRVA</sequence>
<dbReference type="RefSeq" id="WP_344903615.1">
    <property type="nucleotide sequence ID" value="NZ_BAABAS010000021.1"/>
</dbReference>
<protein>
    <recommendedName>
        <fullName evidence="4">Secreted protein</fullName>
    </recommendedName>
</protein>